<dbReference type="NCBIfam" id="TIGR03160">
    <property type="entry name" value="cobT_DBIPRT"/>
    <property type="match status" value="1"/>
</dbReference>
<dbReference type="NCBIfam" id="NF000996">
    <property type="entry name" value="PRK00105.1"/>
    <property type="match status" value="1"/>
</dbReference>
<dbReference type="STRING" id="1298851.TST_0939"/>
<evidence type="ECO:0000256" key="10">
    <source>
        <dbReference type="HAMAP-Rule" id="MF_00230"/>
    </source>
</evidence>
<dbReference type="EMBL" id="AP013035">
    <property type="protein sequence ID" value="BAT71739.1"/>
    <property type="molecule type" value="Genomic_DNA"/>
</dbReference>
<dbReference type="Proteomes" id="UP000063234">
    <property type="component" value="Chromosome"/>
</dbReference>
<accession>A0A0S3QTS3</accession>
<comment type="similarity">
    <text evidence="2 10">Belongs to the CobT family.</text>
</comment>
<evidence type="ECO:0000256" key="3">
    <source>
        <dbReference type="ARBA" id="ARBA00011991"/>
    </source>
</evidence>
<dbReference type="GO" id="GO:0009236">
    <property type="term" value="P:cobalamin biosynthetic process"/>
    <property type="evidence" value="ECO:0007669"/>
    <property type="project" value="UniProtKB-UniRule"/>
</dbReference>
<sequence length="356" mass="37987">MESWLNGVLAKIEPVSKELLEAAQKRLDNLTKPKGSLGRLEELGKRFVAIRGDLEERVRGKIVFVFAGDHGVTEEGVSAFPKEVTQQMVLNFLNGGAGISVISRFAGADVKVVDIGVGADLRHLEPKGLVVRKVGFGTNNIAKGPAMSREQAIEAIKVGYDLVKEAFKKGYNLFAVGEMGIGNTTPSSAIYAVITRKKVEEVTGKGTGIDDEALKKKIEVVKRAIEVNKPDPQDPVDVLSKVGGFEIGGMTGVMLAGAALKVPVVVDGFISTASALLAVSLKPEVKDYLIFAHKSQAFGHQAVLEYLGVEPLLDLGLRLGEGTGAVIGMWLTQLGEKILHEMATFEDAAVARGEEV</sequence>
<proteinExistence type="inferred from homology"/>
<dbReference type="GO" id="GO:0008939">
    <property type="term" value="F:nicotinate-nucleotide-dimethylbenzimidazole phosphoribosyltransferase activity"/>
    <property type="evidence" value="ECO:0007669"/>
    <property type="project" value="UniProtKB-UniRule"/>
</dbReference>
<dbReference type="FunFam" id="3.40.50.10210:FF:000001">
    <property type="entry name" value="Nicotinate-nucleotide--dimethylbenzimidazole phosphoribosyltransferase"/>
    <property type="match status" value="1"/>
</dbReference>
<dbReference type="HAMAP" id="MF_00230">
    <property type="entry name" value="CobT"/>
    <property type="match status" value="1"/>
</dbReference>
<evidence type="ECO:0000256" key="1">
    <source>
        <dbReference type="ARBA" id="ARBA00005049"/>
    </source>
</evidence>
<name>A0A0S3QTS3_THET7</name>
<dbReference type="KEGG" id="ttk:TST_0939"/>
<dbReference type="InterPro" id="IPR023195">
    <property type="entry name" value="Nict_dMeBzImd_PRibTrfase_N"/>
</dbReference>
<evidence type="ECO:0000256" key="4">
    <source>
        <dbReference type="ARBA" id="ARBA00015486"/>
    </source>
</evidence>
<dbReference type="SUPFAM" id="SSF52733">
    <property type="entry name" value="Nicotinate mononucleotide:5,6-dimethylbenzimidazole phosphoribosyltransferase (CobT)"/>
    <property type="match status" value="1"/>
</dbReference>
<dbReference type="InterPro" id="IPR036087">
    <property type="entry name" value="Nict_dMeBzImd_PRibTrfase_sf"/>
</dbReference>
<gene>
    <name evidence="10" type="primary">cobT</name>
    <name evidence="11" type="ORF">TST_0939</name>
</gene>
<evidence type="ECO:0000256" key="2">
    <source>
        <dbReference type="ARBA" id="ARBA00007110"/>
    </source>
</evidence>
<dbReference type="EC" id="2.4.2.21" evidence="3 10"/>
<evidence type="ECO:0000256" key="8">
    <source>
        <dbReference type="ARBA" id="ARBA00030686"/>
    </source>
</evidence>
<dbReference type="InterPro" id="IPR003200">
    <property type="entry name" value="Nict_dMeBzImd_PRibTrfase"/>
</dbReference>
<reference evidence="12" key="1">
    <citation type="journal article" date="2018" name="Science">
        <title>A primordial and reversible TCA cycle in a facultatively chemolithoautotrophic thermophile.</title>
        <authorList>
            <person name="Nunoura T."/>
            <person name="Chikaraishi Y."/>
            <person name="Izaki R."/>
            <person name="Suwa T."/>
            <person name="Sato T."/>
            <person name="Harada T."/>
            <person name="Mori K."/>
            <person name="Kato Y."/>
            <person name="Miyazaki M."/>
            <person name="Shimamura S."/>
            <person name="Yanagawa K."/>
            <person name="Shuto A."/>
            <person name="Ohkouchi N."/>
            <person name="Fujita N."/>
            <person name="Takaki Y."/>
            <person name="Atomi H."/>
            <person name="Takai K."/>
        </authorList>
    </citation>
    <scope>NUCLEOTIDE SEQUENCE [LARGE SCALE GENOMIC DNA]</scope>
    <source>
        <strain evidence="12">DSM 17441 / JCM 13301 / NBRC 103674 / ABI70S6</strain>
    </source>
</reference>
<evidence type="ECO:0000256" key="6">
    <source>
        <dbReference type="ARBA" id="ARBA00022676"/>
    </source>
</evidence>
<comment type="catalytic activity">
    <reaction evidence="9 10">
        <text>5,6-dimethylbenzimidazole + nicotinate beta-D-ribonucleotide = alpha-ribazole 5'-phosphate + nicotinate + H(+)</text>
        <dbReference type="Rhea" id="RHEA:11196"/>
        <dbReference type="ChEBI" id="CHEBI:15378"/>
        <dbReference type="ChEBI" id="CHEBI:15890"/>
        <dbReference type="ChEBI" id="CHEBI:32544"/>
        <dbReference type="ChEBI" id="CHEBI:57502"/>
        <dbReference type="ChEBI" id="CHEBI:57918"/>
        <dbReference type="EC" id="2.4.2.21"/>
    </reaction>
</comment>
<evidence type="ECO:0000313" key="12">
    <source>
        <dbReference type="Proteomes" id="UP000063234"/>
    </source>
</evidence>
<dbReference type="PANTHER" id="PTHR43463:SF1">
    <property type="entry name" value="NICOTINATE-NUCLEOTIDE--DIMETHYLBENZIMIDAZOLE PHOSPHORIBOSYLTRANSFERASE"/>
    <property type="match status" value="1"/>
</dbReference>
<dbReference type="RefSeq" id="WP_068549734.1">
    <property type="nucleotide sequence ID" value="NZ_AP013035.1"/>
</dbReference>
<dbReference type="Gene3D" id="1.10.1610.10">
    <property type="match status" value="1"/>
</dbReference>
<evidence type="ECO:0000256" key="5">
    <source>
        <dbReference type="ARBA" id="ARBA00022573"/>
    </source>
</evidence>
<evidence type="ECO:0000256" key="7">
    <source>
        <dbReference type="ARBA" id="ARBA00022679"/>
    </source>
</evidence>
<dbReference type="UniPathway" id="UPA00061">
    <property type="reaction ID" value="UER00516"/>
</dbReference>
<comment type="function">
    <text evidence="10">Catalyzes the synthesis of alpha-ribazole-5'-phosphate from nicotinate mononucleotide (NAMN) and 5,6-dimethylbenzimidazole (DMB).</text>
</comment>
<dbReference type="Gene3D" id="3.40.50.10210">
    <property type="match status" value="1"/>
</dbReference>
<keyword evidence="6 10" id="KW-0328">Glycosyltransferase</keyword>
<keyword evidence="12" id="KW-1185">Reference proteome</keyword>
<keyword evidence="5 10" id="KW-0169">Cobalamin biosynthesis</keyword>
<dbReference type="CDD" id="cd02439">
    <property type="entry name" value="DMB-PRT_CobT"/>
    <property type="match status" value="1"/>
</dbReference>
<organism evidence="11 12">
    <name type="scientific">Thermosulfidibacter takaii (strain DSM 17441 / JCM 13301 / NBRC 103674 / ABI70S6)</name>
    <dbReference type="NCBI Taxonomy" id="1298851"/>
    <lineage>
        <taxon>Bacteria</taxon>
        <taxon>Pseudomonadati</taxon>
        <taxon>Thermosulfidibacterota</taxon>
        <taxon>Thermosulfidibacteria</taxon>
        <taxon>Thermosulfidibacterales</taxon>
        <taxon>Thermosulfidibacteraceae</taxon>
    </lineage>
</organism>
<feature type="active site" description="Proton acceptor" evidence="10">
    <location>
        <position position="321"/>
    </location>
</feature>
<dbReference type="Pfam" id="PF02277">
    <property type="entry name" value="DBI_PRT"/>
    <property type="match status" value="1"/>
</dbReference>
<protein>
    <recommendedName>
        <fullName evidence="4 10">Nicotinate-nucleotide--dimethylbenzimidazole phosphoribosyltransferase</fullName>
        <shortName evidence="10">NN:DBI PRT</shortName>
        <ecNumber evidence="3 10">2.4.2.21</ecNumber>
    </recommendedName>
    <alternativeName>
        <fullName evidence="8 10">N(1)-alpha-phosphoribosyltransferase</fullName>
    </alternativeName>
</protein>
<dbReference type="InterPro" id="IPR017846">
    <property type="entry name" value="Nict_dMeBzImd_PRibTrfase_bact"/>
</dbReference>
<keyword evidence="7 10" id="KW-0808">Transferase</keyword>
<dbReference type="PANTHER" id="PTHR43463">
    <property type="entry name" value="NICOTINATE-NUCLEOTIDE--DIMETHYLBENZIMIDAZOLE PHOSPHORIBOSYLTRANSFERASE"/>
    <property type="match status" value="1"/>
</dbReference>
<dbReference type="OrthoDB" id="9781491at2"/>
<evidence type="ECO:0000313" key="11">
    <source>
        <dbReference type="EMBL" id="BAT71739.1"/>
    </source>
</evidence>
<dbReference type="PATRIC" id="fig|1298851.3.peg.975"/>
<comment type="pathway">
    <text evidence="1 10">Nucleoside biosynthesis; alpha-ribazole biosynthesis; alpha-ribazole from 5,6-dimethylbenzimidazole: step 1/2.</text>
</comment>
<dbReference type="AlphaFoldDB" id="A0A0S3QTS3"/>
<evidence type="ECO:0000256" key="9">
    <source>
        <dbReference type="ARBA" id="ARBA00047340"/>
    </source>
</evidence>